<dbReference type="Gramene" id="MELO3C032933.2.1">
    <property type="protein sequence ID" value="MELO3C032933.2.1"/>
    <property type="gene ID" value="MELO3C032933.2"/>
</dbReference>
<accession>A0A9I9EFA1</accession>
<evidence type="ECO:0000313" key="2">
    <source>
        <dbReference type="EnsemblPlants" id="MELO3C032933.2.1"/>
    </source>
</evidence>
<protein>
    <submittedName>
        <fullName evidence="2">Uncharacterized protein</fullName>
    </submittedName>
</protein>
<sequence>MKHIYTGISKRTHFVCIREPHLLTFSQDFLSSKDQCPKLDFYFSWRHYDFTTSISTLKLIAYPLQQGRARARALQPSFEPNFNPCKQRKRSNLFPQPNLPF</sequence>
<feature type="region of interest" description="Disordered" evidence="1">
    <location>
        <begin position="79"/>
        <end position="101"/>
    </location>
</feature>
<dbReference type="AlphaFoldDB" id="A0A9I9EFA1"/>
<evidence type="ECO:0000256" key="1">
    <source>
        <dbReference type="SAM" id="MobiDB-lite"/>
    </source>
</evidence>
<proteinExistence type="predicted"/>
<organism evidence="2">
    <name type="scientific">Cucumis melo</name>
    <name type="common">Muskmelon</name>
    <dbReference type="NCBI Taxonomy" id="3656"/>
    <lineage>
        <taxon>Eukaryota</taxon>
        <taxon>Viridiplantae</taxon>
        <taxon>Streptophyta</taxon>
        <taxon>Embryophyta</taxon>
        <taxon>Tracheophyta</taxon>
        <taxon>Spermatophyta</taxon>
        <taxon>Magnoliopsida</taxon>
        <taxon>eudicotyledons</taxon>
        <taxon>Gunneridae</taxon>
        <taxon>Pentapetalae</taxon>
        <taxon>rosids</taxon>
        <taxon>fabids</taxon>
        <taxon>Cucurbitales</taxon>
        <taxon>Cucurbitaceae</taxon>
        <taxon>Benincaseae</taxon>
        <taxon>Cucumis</taxon>
    </lineage>
</organism>
<reference evidence="2" key="1">
    <citation type="submission" date="2023-03" db="UniProtKB">
        <authorList>
            <consortium name="EnsemblPlants"/>
        </authorList>
    </citation>
    <scope>IDENTIFICATION</scope>
</reference>
<dbReference type="EnsemblPlants" id="MELO3C032933.2.1">
    <property type="protein sequence ID" value="MELO3C032933.2.1"/>
    <property type="gene ID" value="MELO3C032933.2"/>
</dbReference>
<name>A0A9I9EFA1_CUCME</name>